<dbReference type="Proteomes" id="UP001403385">
    <property type="component" value="Unassembled WGS sequence"/>
</dbReference>
<evidence type="ECO:0000256" key="3">
    <source>
        <dbReference type="ARBA" id="ARBA00022618"/>
    </source>
</evidence>
<comment type="subcellular location">
    <subcellularLocation>
        <location evidence="1 9">Cytoplasm</location>
    </subcellularLocation>
</comment>
<dbReference type="InterPro" id="IPR044068">
    <property type="entry name" value="CB"/>
</dbReference>
<dbReference type="PROSITE" id="PS51900">
    <property type="entry name" value="CB"/>
    <property type="match status" value="1"/>
</dbReference>
<dbReference type="Gene3D" id="1.10.443.10">
    <property type="entry name" value="Intergrase catalytic core"/>
    <property type="match status" value="1"/>
</dbReference>
<comment type="similarity">
    <text evidence="9">Belongs to the 'phage' integrase family. XerC subfamily.</text>
</comment>
<dbReference type="PROSITE" id="PS51898">
    <property type="entry name" value="TYR_RECOMBINASE"/>
    <property type="match status" value="1"/>
</dbReference>
<keyword evidence="5 9" id="KW-0229">DNA integration</keyword>
<feature type="domain" description="Tyr recombinase" evidence="10">
    <location>
        <begin position="104"/>
        <end position="283"/>
    </location>
</feature>
<comment type="function">
    <text evidence="9">Site-specific tyrosine recombinase, which acts by catalyzing the cutting and rejoining of the recombining DNA molecules. The XerC-XerD complex is essential to convert dimers of the bacterial chromosome into monomers to permit their segregation at cell division. It also contributes to the segregational stability of plasmids.</text>
</comment>
<feature type="active site" evidence="9">
    <location>
        <position position="145"/>
    </location>
</feature>
<dbReference type="GO" id="GO:0003677">
    <property type="term" value="F:DNA binding"/>
    <property type="evidence" value="ECO:0007669"/>
    <property type="project" value="UniProtKB-UniRule"/>
</dbReference>
<dbReference type="GO" id="GO:0005737">
    <property type="term" value="C:cytoplasm"/>
    <property type="evidence" value="ECO:0007669"/>
    <property type="project" value="UniProtKB-SubCell"/>
</dbReference>
<feature type="active site" evidence="9">
    <location>
        <position position="235"/>
    </location>
</feature>
<accession>A0AAW9SE91</accession>
<dbReference type="InterPro" id="IPR004107">
    <property type="entry name" value="Integrase_SAM-like_N"/>
</dbReference>
<dbReference type="GO" id="GO:0051301">
    <property type="term" value="P:cell division"/>
    <property type="evidence" value="ECO:0007669"/>
    <property type="project" value="UniProtKB-KW"/>
</dbReference>
<dbReference type="GO" id="GO:0006313">
    <property type="term" value="P:DNA transposition"/>
    <property type="evidence" value="ECO:0007669"/>
    <property type="project" value="UniProtKB-UniRule"/>
</dbReference>
<keyword evidence="3 9" id="KW-0132">Cell division</keyword>
<dbReference type="PANTHER" id="PTHR30349:SF41">
    <property type="entry name" value="INTEGRASE_RECOMBINASE PROTEIN MJ0367-RELATED"/>
    <property type="match status" value="1"/>
</dbReference>
<evidence type="ECO:0000256" key="9">
    <source>
        <dbReference type="HAMAP-Rule" id="MF_01808"/>
    </source>
</evidence>
<dbReference type="InterPro" id="IPR050090">
    <property type="entry name" value="Tyrosine_recombinase_XerCD"/>
</dbReference>
<evidence type="ECO:0000259" key="10">
    <source>
        <dbReference type="PROSITE" id="PS51898"/>
    </source>
</evidence>
<keyword evidence="4 9" id="KW-0159">Chromosome partition</keyword>
<evidence type="ECO:0000259" key="11">
    <source>
        <dbReference type="PROSITE" id="PS51900"/>
    </source>
</evidence>
<dbReference type="SUPFAM" id="SSF56349">
    <property type="entry name" value="DNA breaking-rejoining enzymes"/>
    <property type="match status" value="1"/>
</dbReference>
<comment type="caution">
    <text evidence="12">The sequence shown here is derived from an EMBL/GenBank/DDBJ whole genome shotgun (WGS) entry which is preliminary data.</text>
</comment>
<evidence type="ECO:0000256" key="7">
    <source>
        <dbReference type="ARBA" id="ARBA00023172"/>
    </source>
</evidence>
<dbReference type="Pfam" id="PF02899">
    <property type="entry name" value="Phage_int_SAM_1"/>
    <property type="match status" value="1"/>
</dbReference>
<dbReference type="GO" id="GO:0009037">
    <property type="term" value="F:tyrosine-based site-specific recombinase activity"/>
    <property type="evidence" value="ECO:0007669"/>
    <property type="project" value="UniProtKB-UniRule"/>
</dbReference>
<evidence type="ECO:0000313" key="12">
    <source>
        <dbReference type="EMBL" id="MEN7550115.1"/>
    </source>
</evidence>
<evidence type="ECO:0000256" key="8">
    <source>
        <dbReference type="ARBA" id="ARBA00023306"/>
    </source>
</evidence>
<protein>
    <recommendedName>
        <fullName evidence="9">Tyrosine recombinase XerC</fullName>
    </recommendedName>
</protein>
<dbReference type="InterPro" id="IPR013762">
    <property type="entry name" value="Integrase-like_cat_sf"/>
</dbReference>
<keyword evidence="8 9" id="KW-0131">Cell cycle</keyword>
<sequence length="290" mass="33929">MLASYLNFLKYERRASQHTLQSYQNDLQQFEKFCLEQNPEFALERAEYYHIRAWVIQLMEKQYNPRSVNRKIASLNAFYKFLLQKKIIEKSPTQKLLSLKYHKNLPVFIKKNETEQLFDPSNFKKDLYGQRDLVVMELLYGTGIRLSELTSLKISAIDFNQKTLKVLGKNNKERLIPIHKNLLNLLKNYVDLINGTTEGYLITTKNGKKAYPMMIYRIANKYLGMNTSVEKRSPHTMRHTFATHLLNEGADLNAIKDLLGHANLAATQIYTHNSLERIKKVFEQAHPKSK</sequence>
<feature type="active site" evidence="9">
    <location>
        <position position="169"/>
    </location>
</feature>
<reference evidence="12 13" key="1">
    <citation type="submission" date="2024-04" db="EMBL/GenBank/DDBJ databases">
        <title>Novel genus in family Flammeovirgaceae.</title>
        <authorList>
            <person name="Nguyen T.H."/>
            <person name="Vuong T.Q."/>
            <person name="Le H."/>
            <person name="Kim S.-G."/>
        </authorList>
    </citation>
    <scope>NUCLEOTIDE SEQUENCE [LARGE SCALE GENOMIC DNA]</scope>
    <source>
        <strain evidence="12 13">JCM 23209</strain>
    </source>
</reference>
<keyword evidence="6 9" id="KW-0238">DNA-binding</keyword>
<feature type="active site" description="O-(3'-phospho-DNA)-tyrosine intermediate" evidence="9">
    <location>
        <position position="270"/>
    </location>
</feature>
<feature type="domain" description="Core-binding (CB)" evidence="11">
    <location>
        <begin position="1"/>
        <end position="83"/>
    </location>
</feature>
<dbReference type="InterPro" id="IPR011010">
    <property type="entry name" value="DNA_brk_join_enz"/>
</dbReference>
<dbReference type="GO" id="GO:0007059">
    <property type="term" value="P:chromosome segregation"/>
    <property type="evidence" value="ECO:0007669"/>
    <property type="project" value="UniProtKB-UniRule"/>
</dbReference>
<feature type="active site" evidence="9">
    <location>
        <position position="238"/>
    </location>
</feature>
<dbReference type="EMBL" id="JBDKWZ010000012">
    <property type="protein sequence ID" value="MEN7550115.1"/>
    <property type="molecule type" value="Genomic_DNA"/>
</dbReference>
<evidence type="ECO:0000256" key="4">
    <source>
        <dbReference type="ARBA" id="ARBA00022829"/>
    </source>
</evidence>
<keyword evidence="7 9" id="KW-0233">DNA recombination</keyword>
<evidence type="ECO:0000256" key="2">
    <source>
        <dbReference type="ARBA" id="ARBA00022490"/>
    </source>
</evidence>
<dbReference type="PANTHER" id="PTHR30349">
    <property type="entry name" value="PHAGE INTEGRASE-RELATED"/>
    <property type="match status" value="1"/>
</dbReference>
<dbReference type="Gene3D" id="1.10.150.130">
    <property type="match status" value="1"/>
</dbReference>
<dbReference type="HAMAP" id="MF_01808">
    <property type="entry name" value="Recomb_XerC_XerD"/>
    <property type="match status" value="1"/>
</dbReference>
<dbReference type="InterPro" id="IPR002104">
    <property type="entry name" value="Integrase_catalytic"/>
</dbReference>
<evidence type="ECO:0000313" key="13">
    <source>
        <dbReference type="Proteomes" id="UP001403385"/>
    </source>
</evidence>
<evidence type="ECO:0000256" key="1">
    <source>
        <dbReference type="ARBA" id="ARBA00004496"/>
    </source>
</evidence>
<name>A0AAW9SE91_9BACT</name>
<evidence type="ECO:0000256" key="5">
    <source>
        <dbReference type="ARBA" id="ARBA00022908"/>
    </source>
</evidence>
<feature type="active site" evidence="9">
    <location>
        <position position="261"/>
    </location>
</feature>
<dbReference type="AlphaFoldDB" id="A0AAW9SE91"/>
<dbReference type="InterPro" id="IPR023009">
    <property type="entry name" value="Tyrosine_recombinase_XerC/XerD"/>
</dbReference>
<comment type="subunit">
    <text evidence="9">Forms a cyclic heterotetrameric complex composed of two molecules of XerC and two molecules of XerD.</text>
</comment>
<proteinExistence type="inferred from homology"/>
<dbReference type="InterPro" id="IPR010998">
    <property type="entry name" value="Integrase_recombinase_N"/>
</dbReference>
<dbReference type="Pfam" id="PF00589">
    <property type="entry name" value="Phage_integrase"/>
    <property type="match status" value="1"/>
</dbReference>
<dbReference type="RefSeq" id="WP_346822894.1">
    <property type="nucleotide sequence ID" value="NZ_JBDKWZ010000012.1"/>
</dbReference>
<gene>
    <name evidence="9" type="primary">xerC</name>
    <name evidence="12" type="ORF">AAG747_19505</name>
</gene>
<keyword evidence="13" id="KW-1185">Reference proteome</keyword>
<evidence type="ECO:0000256" key="6">
    <source>
        <dbReference type="ARBA" id="ARBA00023125"/>
    </source>
</evidence>
<keyword evidence="2 9" id="KW-0963">Cytoplasm</keyword>
<organism evidence="12 13">
    <name type="scientific">Rapidithrix thailandica</name>
    <dbReference type="NCBI Taxonomy" id="413964"/>
    <lineage>
        <taxon>Bacteria</taxon>
        <taxon>Pseudomonadati</taxon>
        <taxon>Bacteroidota</taxon>
        <taxon>Cytophagia</taxon>
        <taxon>Cytophagales</taxon>
        <taxon>Flammeovirgaceae</taxon>
        <taxon>Rapidithrix</taxon>
    </lineage>
</organism>